<accession>A0A0A9BCJ9</accession>
<organism evidence="1">
    <name type="scientific">Arundo donax</name>
    <name type="common">Giant reed</name>
    <name type="synonym">Donax arundinaceus</name>
    <dbReference type="NCBI Taxonomy" id="35708"/>
    <lineage>
        <taxon>Eukaryota</taxon>
        <taxon>Viridiplantae</taxon>
        <taxon>Streptophyta</taxon>
        <taxon>Embryophyta</taxon>
        <taxon>Tracheophyta</taxon>
        <taxon>Spermatophyta</taxon>
        <taxon>Magnoliopsida</taxon>
        <taxon>Liliopsida</taxon>
        <taxon>Poales</taxon>
        <taxon>Poaceae</taxon>
        <taxon>PACMAD clade</taxon>
        <taxon>Arundinoideae</taxon>
        <taxon>Arundineae</taxon>
        <taxon>Arundo</taxon>
    </lineage>
</organism>
<dbReference type="EMBL" id="GBRH01236844">
    <property type="protein sequence ID" value="JAD61051.1"/>
    <property type="molecule type" value="Transcribed_RNA"/>
</dbReference>
<dbReference type="AlphaFoldDB" id="A0A0A9BCJ9"/>
<proteinExistence type="predicted"/>
<sequence>MLWMVKIEVLTDQKSE</sequence>
<name>A0A0A9BCJ9_ARUDO</name>
<evidence type="ECO:0000313" key="1">
    <source>
        <dbReference type="EMBL" id="JAD61051.1"/>
    </source>
</evidence>
<reference evidence="1" key="2">
    <citation type="journal article" date="2015" name="Data Brief">
        <title>Shoot transcriptome of the giant reed, Arundo donax.</title>
        <authorList>
            <person name="Barrero R.A."/>
            <person name="Guerrero F.D."/>
            <person name="Moolhuijzen P."/>
            <person name="Goolsby J.A."/>
            <person name="Tidwell J."/>
            <person name="Bellgard S.E."/>
            <person name="Bellgard M.I."/>
        </authorList>
    </citation>
    <scope>NUCLEOTIDE SEQUENCE</scope>
    <source>
        <tissue evidence="1">Shoot tissue taken approximately 20 cm above the soil surface</tissue>
    </source>
</reference>
<reference evidence="1" key="1">
    <citation type="submission" date="2014-09" db="EMBL/GenBank/DDBJ databases">
        <authorList>
            <person name="Magalhaes I.L.F."/>
            <person name="Oliveira U."/>
            <person name="Santos F.R."/>
            <person name="Vidigal T.H.D.A."/>
            <person name="Brescovit A.D."/>
            <person name="Santos A.J."/>
        </authorList>
    </citation>
    <scope>NUCLEOTIDE SEQUENCE</scope>
    <source>
        <tissue evidence="1">Shoot tissue taken approximately 20 cm above the soil surface</tissue>
    </source>
</reference>
<protein>
    <submittedName>
        <fullName evidence="1">Uncharacterized protein</fullName>
    </submittedName>
</protein>